<gene>
    <name evidence="2" type="ORF">BJ508DRAFT_322037</name>
</gene>
<evidence type="ECO:0000313" key="2">
    <source>
        <dbReference type="EMBL" id="RPA85883.1"/>
    </source>
</evidence>
<feature type="compositionally biased region" description="Basic and acidic residues" evidence="1">
    <location>
        <begin position="247"/>
        <end position="264"/>
    </location>
</feature>
<evidence type="ECO:0008006" key="4">
    <source>
        <dbReference type="Google" id="ProtNLM"/>
    </source>
</evidence>
<feature type="compositionally biased region" description="Acidic residues" evidence="1">
    <location>
        <begin position="202"/>
        <end position="236"/>
    </location>
</feature>
<keyword evidence="3" id="KW-1185">Reference proteome</keyword>
<reference evidence="2 3" key="1">
    <citation type="journal article" date="2018" name="Nat. Ecol. Evol.">
        <title>Pezizomycetes genomes reveal the molecular basis of ectomycorrhizal truffle lifestyle.</title>
        <authorList>
            <person name="Murat C."/>
            <person name="Payen T."/>
            <person name="Noel B."/>
            <person name="Kuo A."/>
            <person name="Morin E."/>
            <person name="Chen J."/>
            <person name="Kohler A."/>
            <person name="Krizsan K."/>
            <person name="Balestrini R."/>
            <person name="Da Silva C."/>
            <person name="Montanini B."/>
            <person name="Hainaut M."/>
            <person name="Levati E."/>
            <person name="Barry K.W."/>
            <person name="Belfiori B."/>
            <person name="Cichocki N."/>
            <person name="Clum A."/>
            <person name="Dockter R.B."/>
            <person name="Fauchery L."/>
            <person name="Guy J."/>
            <person name="Iotti M."/>
            <person name="Le Tacon F."/>
            <person name="Lindquist E.A."/>
            <person name="Lipzen A."/>
            <person name="Malagnac F."/>
            <person name="Mello A."/>
            <person name="Molinier V."/>
            <person name="Miyauchi S."/>
            <person name="Poulain J."/>
            <person name="Riccioni C."/>
            <person name="Rubini A."/>
            <person name="Sitrit Y."/>
            <person name="Splivallo R."/>
            <person name="Traeger S."/>
            <person name="Wang M."/>
            <person name="Zifcakova L."/>
            <person name="Wipf D."/>
            <person name="Zambonelli A."/>
            <person name="Paolocci F."/>
            <person name="Nowrousian M."/>
            <person name="Ottonello S."/>
            <person name="Baldrian P."/>
            <person name="Spatafora J.W."/>
            <person name="Henrissat B."/>
            <person name="Nagy L.G."/>
            <person name="Aury J.M."/>
            <person name="Wincker P."/>
            <person name="Grigoriev I.V."/>
            <person name="Bonfante P."/>
            <person name="Martin F.M."/>
        </authorList>
    </citation>
    <scope>NUCLEOTIDE SEQUENCE [LARGE SCALE GENOMIC DNA]</scope>
    <source>
        <strain evidence="2 3">RN42</strain>
    </source>
</reference>
<feature type="compositionally biased region" description="Polar residues" evidence="1">
    <location>
        <begin position="150"/>
        <end position="175"/>
    </location>
</feature>
<feature type="compositionally biased region" description="Acidic residues" evidence="1">
    <location>
        <begin position="265"/>
        <end position="275"/>
    </location>
</feature>
<proteinExistence type="predicted"/>
<organism evidence="2 3">
    <name type="scientific">Ascobolus immersus RN42</name>
    <dbReference type="NCBI Taxonomy" id="1160509"/>
    <lineage>
        <taxon>Eukaryota</taxon>
        <taxon>Fungi</taxon>
        <taxon>Dikarya</taxon>
        <taxon>Ascomycota</taxon>
        <taxon>Pezizomycotina</taxon>
        <taxon>Pezizomycetes</taxon>
        <taxon>Pezizales</taxon>
        <taxon>Ascobolaceae</taxon>
        <taxon>Ascobolus</taxon>
    </lineage>
</organism>
<feature type="compositionally biased region" description="Polar residues" evidence="1">
    <location>
        <begin position="509"/>
        <end position="522"/>
    </location>
</feature>
<feature type="region of interest" description="Disordered" evidence="1">
    <location>
        <begin position="64"/>
        <end position="427"/>
    </location>
</feature>
<evidence type="ECO:0000256" key="1">
    <source>
        <dbReference type="SAM" id="MobiDB-lite"/>
    </source>
</evidence>
<feature type="compositionally biased region" description="Low complexity" evidence="1">
    <location>
        <begin position="34"/>
        <end position="49"/>
    </location>
</feature>
<feature type="compositionally biased region" description="Polar residues" evidence="1">
    <location>
        <begin position="531"/>
        <end position="540"/>
    </location>
</feature>
<protein>
    <recommendedName>
        <fullName evidence="4">CCHC-type domain-containing protein</fullName>
    </recommendedName>
</protein>
<feature type="compositionally biased region" description="Low complexity" evidence="1">
    <location>
        <begin position="64"/>
        <end position="76"/>
    </location>
</feature>
<dbReference type="AlphaFoldDB" id="A0A3N4IIB5"/>
<feature type="region of interest" description="Disordered" evidence="1">
    <location>
        <begin position="1"/>
        <end position="49"/>
    </location>
</feature>
<accession>A0A3N4IIB5</accession>
<dbReference type="Proteomes" id="UP000275078">
    <property type="component" value="Unassembled WGS sequence"/>
</dbReference>
<feature type="compositionally biased region" description="Low complexity" evidence="1">
    <location>
        <begin position="364"/>
        <end position="385"/>
    </location>
</feature>
<sequence length="789" mass="85247">MAPPSPSSTSSSLQDSPPPPRRQIRSTRANTRNAPPSSSSAAPGGLLYTYGPLLLPLACPLLDAQHQYPDSGGHSSPSPPPARGPYRYSTTASTPSMPGQLPITPRNRTAHSGPFPSRQVDLVERQNSDAEPTPNPTGETSPRHSPAASMPSTSGKLATSTPQPHSPSPARSLTRQLGPVAEIGNQLVVYAPQAPDHAMDDLEKEEEEGEGTGDEGEEREENEDVLSEVQDSEALGEDARTQSADVEDGREALDREERDDMEGVEREEEQEDQEMADNRLEDTASVSEAAMAAHFAPLQGKRRAERPPSPPGYQPYDFVQKKRILSGTGMLSSKHANVDMPVPGGKALSSLALPQTAGHGSINSSKWASSSSRPAPAVSRPAASPTGTPAPQLRPAARPTGTPAPQPRPTGSSPAPQSPPLRPDFSRHNPALMEQLWDQNQILNTRIGLLMQMLQSAGIPMPAPPAHMVPNARPPPATAPVRPSPAPQVRPATYKAAVQPDRPLGPPRQVQQAAKVTPQSVPSVPEAAPHRTSTTASPLSHRQGPPPSKQRRLLVSSLCPARGDPLAIREAVNCVIFEMTKLDSPAVRSSHVNGKGNIILSLMDNISADLLVQNARHIEKKLLPFFDNRPCTLTVPSRWHKVHLASVNHLDFSGPHGMDALKQEIEAYNPQLQLACTPRWLVKEIASHKVCSSVVLSFKDNAGCKKALKGVWVNGVRLRASTFYDARPQDQCKRCQTFGHAWQSCRRQEACKYCAGKHQSTVHTCNQCNVKGKRWPSLQSRLDESERNK</sequence>
<name>A0A3N4IIB5_ASCIM</name>
<dbReference type="EMBL" id="ML119651">
    <property type="protein sequence ID" value="RPA85883.1"/>
    <property type="molecule type" value="Genomic_DNA"/>
</dbReference>
<feature type="region of interest" description="Disordered" evidence="1">
    <location>
        <begin position="462"/>
        <end position="551"/>
    </location>
</feature>
<feature type="compositionally biased region" description="Pro residues" evidence="1">
    <location>
        <begin position="462"/>
        <end position="488"/>
    </location>
</feature>
<evidence type="ECO:0000313" key="3">
    <source>
        <dbReference type="Proteomes" id="UP000275078"/>
    </source>
</evidence>